<evidence type="ECO:0000313" key="1">
    <source>
        <dbReference type="EMBL" id="MBW7460459.1"/>
    </source>
</evidence>
<dbReference type="Gene3D" id="3.40.50.1820">
    <property type="entry name" value="alpha/beta hydrolase"/>
    <property type="match status" value="1"/>
</dbReference>
<reference evidence="1 2" key="1">
    <citation type="submission" date="2021-07" db="EMBL/GenBank/DDBJ databases">
        <title>Paenibacillus radiodurans sp. nov., isolated from the southeastern edge of Tengger Desert.</title>
        <authorList>
            <person name="Zhang G."/>
        </authorList>
    </citation>
    <scope>NUCLEOTIDE SEQUENCE [LARGE SCALE GENOMIC DNA]</scope>
    <source>
        <strain evidence="1 2">CCM 7311</strain>
    </source>
</reference>
<comment type="caution">
    <text evidence="1">The sequence shown here is derived from an EMBL/GenBank/DDBJ whole genome shotgun (WGS) entry which is preliminary data.</text>
</comment>
<evidence type="ECO:0000313" key="2">
    <source>
        <dbReference type="Proteomes" id="UP001519887"/>
    </source>
</evidence>
<keyword evidence="1" id="KW-0378">Hydrolase</keyword>
<accession>A0ABS7CHR1</accession>
<dbReference type="EMBL" id="JAHZIK010002243">
    <property type="protein sequence ID" value="MBW7460459.1"/>
    <property type="molecule type" value="Genomic_DNA"/>
</dbReference>
<name>A0ABS7CHR1_9BACL</name>
<keyword evidence="2" id="KW-1185">Reference proteome</keyword>
<sequence>SPEQAAEVVREFVPESVRVYTDRSNADIPPVPKLYIKLLNDRELSKAQQDKMIANFTPEHIASLNTGHLPMLSDPDGLRLALQTFLAKLPLQ</sequence>
<gene>
    <name evidence="1" type="ORF">K0U00_40990</name>
</gene>
<proteinExistence type="predicted"/>
<protein>
    <submittedName>
        <fullName evidence="1">Alpha/beta hydrolase</fullName>
    </submittedName>
</protein>
<dbReference type="GO" id="GO:0016787">
    <property type="term" value="F:hydrolase activity"/>
    <property type="evidence" value="ECO:0007669"/>
    <property type="project" value="UniProtKB-KW"/>
</dbReference>
<feature type="non-terminal residue" evidence="1">
    <location>
        <position position="1"/>
    </location>
</feature>
<organism evidence="1 2">
    <name type="scientific">Paenibacillus sepulcri</name>
    <dbReference type="NCBI Taxonomy" id="359917"/>
    <lineage>
        <taxon>Bacteria</taxon>
        <taxon>Bacillati</taxon>
        <taxon>Bacillota</taxon>
        <taxon>Bacilli</taxon>
        <taxon>Bacillales</taxon>
        <taxon>Paenibacillaceae</taxon>
        <taxon>Paenibacillus</taxon>
    </lineage>
</organism>
<dbReference type="InterPro" id="IPR029058">
    <property type="entry name" value="AB_hydrolase_fold"/>
</dbReference>
<dbReference type="Proteomes" id="UP001519887">
    <property type="component" value="Unassembled WGS sequence"/>
</dbReference>